<reference evidence="3" key="1">
    <citation type="submission" date="2016-11" db="EMBL/GenBank/DDBJ databases">
        <authorList>
            <person name="Varghese N."/>
            <person name="Submissions S."/>
        </authorList>
    </citation>
    <scope>NUCLEOTIDE SEQUENCE [LARGE SCALE GENOMIC DNA]</scope>
    <source>
        <strain evidence="3">DSM 18829</strain>
    </source>
</reference>
<protein>
    <submittedName>
        <fullName evidence="2">Uncharacterized protein</fullName>
    </submittedName>
</protein>
<keyword evidence="1" id="KW-1133">Transmembrane helix</keyword>
<keyword evidence="1" id="KW-0472">Membrane</keyword>
<gene>
    <name evidence="2" type="ORF">SAMN05444363_1840</name>
</gene>
<evidence type="ECO:0000313" key="3">
    <source>
        <dbReference type="Proteomes" id="UP000184488"/>
    </source>
</evidence>
<evidence type="ECO:0000313" key="2">
    <source>
        <dbReference type="EMBL" id="SHI86418.1"/>
    </source>
</evidence>
<proteinExistence type="predicted"/>
<feature type="transmembrane region" description="Helical" evidence="1">
    <location>
        <begin position="6"/>
        <end position="30"/>
    </location>
</feature>
<dbReference type="RefSeq" id="WP_073310678.1">
    <property type="nucleotide sequence ID" value="NZ_FQZI01000003.1"/>
</dbReference>
<keyword evidence="3" id="KW-1185">Reference proteome</keyword>
<evidence type="ECO:0000256" key="1">
    <source>
        <dbReference type="SAM" id="Phobius"/>
    </source>
</evidence>
<accession>A0A1M6EMB6</accession>
<feature type="transmembrane region" description="Helical" evidence="1">
    <location>
        <begin position="42"/>
        <end position="62"/>
    </location>
</feature>
<keyword evidence="1" id="KW-0812">Transmembrane</keyword>
<name>A0A1M6EMB6_9FLAO</name>
<dbReference type="STRING" id="415425.SAMN05444363_1840"/>
<dbReference type="OrthoDB" id="1372507at2"/>
<organism evidence="2 3">
    <name type="scientific">Flavobacterium terrae</name>
    <dbReference type="NCBI Taxonomy" id="415425"/>
    <lineage>
        <taxon>Bacteria</taxon>
        <taxon>Pseudomonadati</taxon>
        <taxon>Bacteroidota</taxon>
        <taxon>Flavobacteriia</taxon>
        <taxon>Flavobacteriales</taxon>
        <taxon>Flavobacteriaceae</taxon>
        <taxon>Flavobacterium</taxon>
    </lineage>
</organism>
<sequence length="66" mass="6909">MDSDILASIGAIIACIAPIVFLVGLIMAIISKTNRRTAVKMMIISVIAFVIGFGTCLANLSLGSMH</sequence>
<dbReference type="AlphaFoldDB" id="A0A1M6EMB6"/>
<dbReference type="EMBL" id="FQZI01000003">
    <property type="protein sequence ID" value="SHI86418.1"/>
    <property type="molecule type" value="Genomic_DNA"/>
</dbReference>
<dbReference type="Proteomes" id="UP000184488">
    <property type="component" value="Unassembled WGS sequence"/>
</dbReference>